<dbReference type="PANTHER" id="PTHR46148">
    <property type="entry name" value="CHROMO DOMAIN-CONTAINING PROTEIN"/>
    <property type="match status" value="1"/>
</dbReference>
<evidence type="ECO:0000256" key="1">
    <source>
        <dbReference type="SAM" id="MobiDB-lite"/>
    </source>
</evidence>
<reference evidence="4" key="4">
    <citation type="submission" date="2006-08" db="EMBL/GenBank/DDBJ databases">
        <authorList>
            <person name="Childs K."/>
        </authorList>
    </citation>
    <scope>NUCLEOTIDE SEQUENCE</scope>
</reference>
<dbReference type="InterPro" id="IPR005162">
    <property type="entry name" value="Retrotrans_gag_dom"/>
</dbReference>
<dbReference type="EMBL" id="AC144791">
    <property type="protein sequence ID" value="AAT39945.1"/>
    <property type="molecule type" value="Genomic_DNA"/>
</dbReference>
<feature type="domain" description="Retrotransposon gag" evidence="2">
    <location>
        <begin position="107"/>
        <end position="203"/>
    </location>
</feature>
<name>Q6L435_SOLDE</name>
<evidence type="ECO:0000313" key="4">
    <source>
        <dbReference type="EMBL" id="AAT39945.1"/>
    </source>
</evidence>
<dbReference type="Pfam" id="PF24626">
    <property type="entry name" value="SH3_Tf2-1"/>
    <property type="match status" value="1"/>
</dbReference>
<feature type="compositionally biased region" description="Polar residues" evidence="1">
    <location>
        <begin position="259"/>
        <end position="271"/>
    </location>
</feature>
<dbReference type="PANTHER" id="PTHR46148:SF56">
    <property type="entry name" value="RETROTRANSPOSON PROTEIN"/>
    <property type="match status" value="1"/>
</dbReference>
<organism evidence="4">
    <name type="scientific">Solanum demissum</name>
    <name type="common">Wild potato</name>
    <dbReference type="NCBI Taxonomy" id="50514"/>
    <lineage>
        <taxon>Eukaryota</taxon>
        <taxon>Viridiplantae</taxon>
        <taxon>Streptophyta</taxon>
        <taxon>Embryophyta</taxon>
        <taxon>Tracheophyta</taxon>
        <taxon>Spermatophyta</taxon>
        <taxon>Magnoliopsida</taxon>
        <taxon>eudicotyledons</taxon>
        <taxon>Gunneridae</taxon>
        <taxon>Pentapetalae</taxon>
        <taxon>asterids</taxon>
        <taxon>lamiids</taxon>
        <taxon>Solanales</taxon>
        <taxon>Solanaceae</taxon>
        <taxon>Solanoideae</taxon>
        <taxon>Solaneae</taxon>
        <taxon>Solanum</taxon>
    </lineage>
</organism>
<protein>
    <submittedName>
        <fullName evidence="4">Putative polyprotein, identical</fullName>
    </submittedName>
</protein>
<reference evidence="4" key="3">
    <citation type="submission" date="2004-06" db="EMBL/GenBank/DDBJ databases">
        <authorList>
            <person name="Buell R."/>
        </authorList>
    </citation>
    <scope>NUCLEOTIDE SEQUENCE</scope>
</reference>
<evidence type="ECO:0000259" key="2">
    <source>
        <dbReference type="Pfam" id="PF03732"/>
    </source>
</evidence>
<reference evidence="4" key="2">
    <citation type="submission" date="2003-05" db="EMBL/GenBank/DDBJ databases">
        <authorList>
            <person name="Ronning C.M."/>
        </authorList>
    </citation>
    <scope>NUCLEOTIDE SEQUENCE</scope>
</reference>
<reference evidence="4" key="1">
    <citation type="submission" date="2003-05" db="EMBL/GenBank/DDBJ databases">
        <authorList>
            <person name="Buell R."/>
            <person name="Liu J."/>
            <person name="Childs K."/>
            <person name="Zaborsky J."/>
            <person name="Tallon L."/>
            <person name="Wirtz U."/>
            <person name="Wei F."/>
            <person name="Kuang H."/>
            <person name="Zhang P."/>
            <person name="Marano M."/>
            <person name="Baker B."/>
        </authorList>
    </citation>
    <scope>NUCLEOTIDE SEQUENCE</scope>
</reference>
<sequence>MPPRRAVRVHIAKRSVKVPELPNALEEIQYADFREAIRMLSQVATYHVGREDNRHKVVDTSRIRELLRMNPPSFTGSSVTEDPENFIEELKRVFDVMHVAESERVELAAYQLKGVARIWFDQLKKNRAEDAPVVTWVVFESALMGHFFPRELREAKIKEFLTFNPKSISVHKYSLKFTQLSRYAPEMVADMRSRMSLYVAGLSRQSSKKGKAAMLIRDIDLARFIIHLQQVEEDKLKDREDFKDKRAKILGDEFKQQKNDANQSSLLQKQKGSAPPSASAPAPRYRDSKASLSFVTPYVAMNFDVISEQPSELFSVSTPVGEDILVREFPKVFPDNLPRIPPEKEIDVGIDFIPDAHHISFLPYRMEPEELKELEEQLRRDILDKVMAFEQGGYSVLSYYSSIQMAPYEALYGWRCRSLFEWFEVGEAGLIDPELVHHAMEKVKGVMRIGKKGKLSPRFIGPYLIVDRIGRVAYELELLQIKDSLSYEEIPVQILGRQSSQVENENVASVKLSFLKVRVSALREKRRIRGEGEEGAKFVEIVIDFIGVLGLNNLKLGRFRVGEKKEKSQAFGEKGWRIAPASVPKSVFRTFAPGVPRLAVRQSKPSELQGLATRVLQSAKDAKFSLSFPTFSCMFYGNVPMFYGCFPHSKTQVLRISIQHAVDPAELFRVSREPLCTPEDSFISKSFLLFRACTCFQSIMPPRREVRVHPSKRSVKVPELPYALEEIQYVDFREAIRMLSQVATYHVGREDNRHEVVDTSRIRELLRMNPPSFTGSSVTEDPENFIEELKSVFDVMHVAKSERVELAAYQLKGVARIWFDQWKKNREEDAPVVVWRKGGVSLLPAPSVVGTTQVFVVRDPLVVSSVVRRDISCESVQRTGRVIGAIERNLHQLLPQTGWCLEKLLLVPAEEQTASVQSMVAKSNRIHQMLSLQLSELFSVSTPVGEAILKTTEFQRSEACEESLQEWKEKLTTAQIIKMITFLHGVAYNNSYYSRIQMAPYEALYGWKCRSLFGWFEVGEAGLIDPELVHQAMEKVKGVMSIGKKGKLSPRFIGPYRIVERIDLLIWDMFPVVFPGYIYFGEKKEKSQAFGEKGWRVAPASVPKSVFRTFATGVPRLAVRHSKPSELQGLATRALQSAKDAKFSLSFPTFSCMFYGNVPMFYGCYPLSKVRLNVKNSSINM</sequence>
<evidence type="ECO:0000259" key="3">
    <source>
        <dbReference type="Pfam" id="PF24626"/>
    </source>
</evidence>
<dbReference type="AlphaFoldDB" id="Q6L435"/>
<feature type="domain" description="Tf2-1-like SH3-like" evidence="3">
    <location>
        <begin position="442"/>
        <end position="479"/>
    </location>
</feature>
<feature type="compositionally biased region" description="Low complexity" evidence="1">
    <location>
        <begin position="273"/>
        <end position="283"/>
    </location>
</feature>
<feature type="region of interest" description="Disordered" evidence="1">
    <location>
        <begin position="253"/>
        <end position="286"/>
    </location>
</feature>
<proteinExistence type="predicted"/>
<dbReference type="Pfam" id="PF03732">
    <property type="entry name" value="Retrotrans_gag"/>
    <property type="match status" value="1"/>
</dbReference>
<accession>Q6L435</accession>
<gene>
    <name evidence="4" type="ORF">SDM1_25t00022</name>
</gene>
<dbReference type="InterPro" id="IPR056924">
    <property type="entry name" value="SH3_Tf2-1"/>
</dbReference>